<feature type="compositionally biased region" description="Pro residues" evidence="1">
    <location>
        <begin position="84"/>
        <end position="98"/>
    </location>
</feature>
<name>A0A164U5Y8_9AGAM</name>
<feature type="region of interest" description="Disordered" evidence="1">
    <location>
        <begin position="26"/>
        <end position="99"/>
    </location>
</feature>
<keyword evidence="3" id="KW-1185">Reference proteome</keyword>
<feature type="compositionally biased region" description="Low complexity" evidence="1">
    <location>
        <begin position="272"/>
        <end position="289"/>
    </location>
</feature>
<feature type="compositionally biased region" description="Polar residues" evidence="1">
    <location>
        <begin position="54"/>
        <end position="66"/>
    </location>
</feature>
<dbReference type="Proteomes" id="UP000076722">
    <property type="component" value="Unassembled WGS sequence"/>
</dbReference>
<sequence length="296" mass="32028">MMSSMQTLDPHLAGLLTGLNMSAQSITANLQPELPDIEPPKSMQRPPSPDDLSAGSSPQSIPYTSSDPRDHASQESSPADPQESIPPPEPELPQPPPTHVKHLKHLALLEHIAEESQQIPKLNYMNMNPAPVPNHHVPYRPASAVNPRSAPYPYPPPAPTILPPIYPPPHTIYPNVPRPSTSQANVAGIPQTHTRVPRTSHQNQLLSLLSPAPSFALPPSRSFVPPQYPPPPPPSGPARPMDDPFTVRYDLPQAQRVPRPPSRAPQPNGHELLSILNSSSLSSQRSAASPVRSSTL</sequence>
<accession>A0A164U5Y8</accession>
<proteinExistence type="predicted"/>
<evidence type="ECO:0000313" key="3">
    <source>
        <dbReference type="Proteomes" id="UP000076722"/>
    </source>
</evidence>
<dbReference type="AlphaFoldDB" id="A0A164U5Y8"/>
<protein>
    <submittedName>
        <fullName evidence="2">Uncharacterized protein</fullName>
    </submittedName>
</protein>
<organism evidence="2 3">
    <name type="scientific">Sistotremastrum niveocremeum HHB9708</name>
    <dbReference type="NCBI Taxonomy" id="1314777"/>
    <lineage>
        <taxon>Eukaryota</taxon>
        <taxon>Fungi</taxon>
        <taxon>Dikarya</taxon>
        <taxon>Basidiomycota</taxon>
        <taxon>Agaricomycotina</taxon>
        <taxon>Agaricomycetes</taxon>
        <taxon>Sistotremastrales</taxon>
        <taxon>Sistotremastraceae</taxon>
        <taxon>Sertulicium</taxon>
        <taxon>Sertulicium niveocremeum</taxon>
    </lineage>
</organism>
<gene>
    <name evidence="2" type="ORF">SISNIDRAFT_90179</name>
</gene>
<evidence type="ECO:0000256" key="1">
    <source>
        <dbReference type="SAM" id="MobiDB-lite"/>
    </source>
</evidence>
<evidence type="ECO:0000313" key="2">
    <source>
        <dbReference type="EMBL" id="KZS92950.1"/>
    </source>
</evidence>
<feature type="compositionally biased region" description="Pro residues" evidence="1">
    <location>
        <begin position="226"/>
        <end position="237"/>
    </location>
</feature>
<dbReference type="EMBL" id="KV419408">
    <property type="protein sequence ID" value="KZS92950.1"/>
    <property type="molecule type" value="Genomic_DNA"/>
</dbReference>
<feature type="region of interest" description="Disordered" evidence="1">
    <location>
        <begin position="218"/>
        <end position="296"/>
    </location>
</feature>
<reference evidence="2 3" key="1">
    <citation type="journal article" date="2016" name="Mol. Biol. Evol.">
        <title>Comparative Genomics of Early-Diverging Mushroom-Forming Fungi Provides Insights into the Origins of Lignocellulose Decay Capabilities.</title>
        <authorList>
            <person name="Nagy L.G."/>
            <person name="Riley R."/>
            <person name="Tritt A."/>
            <person name="Adam C."/>
            <person name="Daum C."/>
            <person name="Floudas D."/>
            <person name="Sun H."/>
            <person name="Yadav J.S."/>
            <person name="Pangilinan J."/>
            <person name="Larsson K.H."/>
            <person name="Matsuura K."/>
            <person name="Barry K."/>
            <person name="Labutti K."/>
            <person name="Kuo R."/>
            <person name="Ohm R.A."/>
            <person name="Bhattacharya S.S."/>
            <person name="Shirouzu T."/>
            <person name="Yoshinaga Y."/>
            <person name="Martin F.M."/>
            <person name="Grigoriev I.V."/>
            <person name="Hibbett D.S."/>
        </authorList>
    </citation>
    <scope>NUCLEOTIDE SEQUENCE [LARGE SCALE GENOMIC DNA]</scope>
    <source>
        <strain evidence="2 3">HHB9708</strain>
    </source>
</reference>